<dbReference type="PANTHER" id="PTHR33452:SF1">
    <property type="entry name" value="INNER MEMBRANE PROTEIN YPHA-RELATED"/>
    <property type="match status" value="1"/>
</dbReference>
<dbReference type="Pfam" id="PF07681">
    <property type="entry name" value="DoxX"/>
    <property type="match status" value="1"/>
</dbReference>
<evidence type="ECO:0000256" key="5">
    <source>
        <dbReference type="ARBA" id="ARBA00022989"/>
    </source>
</evidence>
<feature type="transmembrane region" description="Helical" evidence="7">
    <location>
        <begin position="13"/>
        <end position="31"/>
    </location>
</feature>
<evidence type="ECO:0000313" key="8">
    <source>
        <dbReference type="EMBL" id="QXJ25557.1"/>
    </source>
</evidence>
<name>A0ABX8R745_9ACTN</name>
<keyword evidence="3" id="KW-1003">Cell membrane</keyword>
<keyword evidence="9" id="KW-1185">Reference proteome</keyword>
<feature type="transmembrane region" description="Helical" evidence="7">
    <location>
        <begin position="43"/>
        <end position="64"/>
    </location>
</feature>
<evidence type="ECO:0000256" key="4">
    <source>
        <dbReference type="ARBA" id="ARBA00022692"/>
    </source>
</evidence>
<organism evidence="8 9">
    <name type="scientific">Actinomadura graeca</name>
    <dbReference type="NCBI Taxonomy" id="2750812"/>
    <lineage>
        <taxon>Bacteria</taxon>
        <taxon>Bacillati</taxon>
        <taxon>Actinomycetota</taxon>
        <taxon>Actinomycetes</taxon>
        <taxon>Streptosporangiales</taxon>
        <taxon>Thermomonosporaceae</taxon>
        <taxon>Actinomadura</taxon>
    </lineage>
</organism>
<dbReference type="PANTHER" id="PTHR33452">
    <property type="entry name" value="OXIDOREDUCTASE CATD-RELATED"/>
    <property type="match status" value="1"/>
</dbReference>
<evidence type="ECO:0000256" key="1">
    <source>
        <dbReference type="ARBA" id="ARBA00004651"/>
    </source>
</evidence>
<evidence type="ECO:0000256" key="7">
    <source>
        <dbReference type="SAM" id="Phobius"/>
    </source>
</evidence>
<sequence>MHPARRYPLLPDAGLLIGRLALGVVFIAHGWQKLDDMGHAGVTAMFDGLGIPMPGVAAAFSTWVELVGGIALIAGVLLPVVGLLLAVDMAGAFWFVHMDKGLFADKGGYELVLALGALAVLLALAGGGRFSVDALLFRGREEAAPRHSAA</sequence>
<reference evidence="8" key="1">
    <citation type="submission" date="2020-07" db="EMBL/GenBank/DDBJ databases">
        <authorList>
            <person name="Tarantini F.S."/>
            <person name="Hong K.W."/>
            <person name="Chan K.G."/>
        </authorList>
    </citation>
    <scope>NUCLEOTIDE SEQUENCE</scope>
    <source>
        <strain evidence="8">32-07</strain>
    </source>
</reference>
<gene>
    <name evidence="8" type="ORF">AGRA3207_007068</name>
</gene>
<keyword evidence="4 7" id="KW-0812">Transmembrane</keyword>
<protein>
    <submittedName>
        <fullName evidence="8">DoxX family protein</fullName>
    </submittedName>
</protein>
<evidence type="ECO:0000313" key="9">
    <source>
        <dbReference type="Proteomes" id="UP001049518"/>
    </source>
</evidence>
<proteinExistence type="inferred from homology"/>
<feature type="transmembrane region" description="Helical" evidence="7">
    <location>
        <begin position="70"/>
        <end position="96"/>
    </location>
</feature>
<keyword evidence="6 7" id="KW-0472">Membrane</keyword>
<feature type="transmembrane region" description="Helical" evidence="7">
    <location>
        <begin position="108"/>
        <end position="128"/>
    </location>
</feature>
<comment type="subcellular location">
    <subcellularLocation>
        <location evidence="1">Cell membrane</location>
        <topology evidence="1">Multi-pass membrane protein</topology>
    </subcellularLocation>
</comment>
<keyword evidence="5 7" id="KW-1133">Transmembrane helix</keyword>
<accession>A0ABX8R745</accession>
<comment type="similarity">
    <text evidence="2">Belongs to the DoxX family.</text>
</comment>
<evidence type="ECO:0000256" key="2">
    <source>
        <dbReference type="ARBA" id="ARBA00006679"/>
    </source>
</evidence>
<dbReference type="InterPro" id="IPR032808">
    <property type="entry name" value="DoxX"/>
</dbReference>
<evidence type="ECO:0000256" key="6">
    <source>
        <dbReference type="ARBA" id="ARBA00023136"/>
    </source>
</evidence>
<evidence type="ECO:0000256" key="3">
    <source>
        <dbReference type="ARBA" id="ARBA00022475"/>
    </source>
</evidence>
<dbReference type="InterPro" id="IPR051907">
    <property type="entry name" value="DoxX-like_oxidoreductase"/>
</dbReference>
<dbReference type="RefSeq" id="WP_231331646.1">
    <property type="nucleotide sequence ID" value="NZ_CP059572.1"/>
</dbReference>
<dbReference type="EMBL" id="CP059572">
    <property type="protein sequence ID" value="QXJ25557.1"/>
    <property type="molecule type" value="Genomic_DNA"/>
</dbReference>
<dbReference type="Proteomes" id="UP001049518">
    <property type="component" value="Chromosome"/>
</dbReference>